<proteinExistence type="inferred from homology"/>
<comment type="subunit">
    <text evidence="4">Component of the oligosaccharyltransferase (OST) complex.</text>
</comment>
<comment type="similarity">
    <text evidence="3">Belongs to the OST4 family.</text>
</comment>
<dbReference type="GO" id="GO:0005789">
    <property type="term" value="C:endoplasmic reticulum membrane"/>
    <property type="evidence" value="ECO:0007669"/>
    <property type="project" value="UniProtKB-SubCell"/>
</dbReference>
<dbReference type="SUPFAM" id="SSF103464">
    <property type="entry name" value="Oligosaccharyltransferase subunit ost4p"/>
    <property type="match status" value="1"/>
</dbReference>
<protein>
    <recommendedName>
        <fullName evidence="14">Dolichyl-diphosphooligosaccharide--protein glycosyltransferase subunit 4A</fullName>
    </recommendedName>
</protein>
<reference evidence="12" key="1">
    <citation type="submission" date="2018-11" db="EMBL/GenBank/DDBJ databases">
        <authorList>
            <person name="Grassa J C."/>
        </authorList>
    </citation>
    <scope>NUCLEOTIDE SEQUENCE [LARGE SCALE GENOMIC DNA]</scope>
</reference>
<keyword evidence="5 11" id="KW-0812">Transmembrane</keyword>
<comment type="function">
    <text evidence="1">Subunit of the oligosaccharyl transferase (OST) complex that catalyzes the initial transfer of a defined glycan (Glc(3)Man(9)GlcNAc(2) in eukaryotes) from the lipid carrier dolichol-pyrophosphate to an asparagine residue within an Asn-X-Ser/Thr consensus motif in nascent polypeptide chains, the first step in protein N-glycosylation. N-glycosylation occurs cotranslationally and the complex associates with the Sec61 complex at the channel-forming translocon complex that mediates protein translocation across the endoplasmic reticulum (ER). All subunits are required for a maximal enzyme activity.</text>
</comment>
<evidence type="ECO:0000256" key="9">
    <source>
        <dbReference type="ARBA" id="ARBA00023136"/>
    </source>
</evidence>
<evidence type="ECO:0008006" key="14">
    <source>
        <dbReference type="Google" id="ProtNLM"/>
    </source>
</evidence>
<comment type="subcellular location">
    <subcellularLocation>
        <location evidence="2">Endoplasmic reticulum membrane</location>
        <topology evidence="2">Single-pass type III membrane protein</topology>
    </subcellularLocation>
</comment>
<evidence type="ECO:0000313" key="12">
    <source>
        <dbReference type="EnsemblPlants" id="cds.evm.model.02.578"/>
    </source>
</evidence>
<evidence type="ECO:0000256" key="1">
    <source>
        <dbReference type="ARBA" id="ARBA00002791"/>
    </source>
</evidence>
<keyword evidence="6" id="KW-0256">Endoplasmic reticulum</keyword>
<evidence type="ECO:0000256" key="6">
    <source>
        <dbReference type="ARBA" id="ARBA00022824"/>
    </source>
</evidence>
<accession>A0A803P1P1</accession>
<evidence type="ECO:0000256" key="5">
    <source>
        <dbReference type="ARBA" id="ARBA00022692"/>
    </source>
</evidence>
<dbReference type="EnsemblPlants" id="evm.model.02.578">
    <property type="protein sequence ID" value="cds.evm.model.02.578"/>
    <property type="gene ID" value="evm.TU.02.578"/>
</dbReference>
<dbReference type="InterPro" id="IPR018943">
    <property type="entry name" value="Oligosaccaryltransferase"/>
</dbReference>
<name>A0A803P1P1_CANSA</name>
<evidence type="ECO:0000256" key="2">
    <source>
        <dbReference type="ARBA" id="ARBA00004643"/>
    </source>
</evidence>
<organism evidence="12 13">
    <name type="scientific">Cannabis sativa</name>
    <name type="common">Hemp</name>
    <name type="synonym">Marijuana</name>
    <dbReference type="NCBI Taxonomy" id="3483"/>
    <lineage>
        <taxon>Eukaryota</taxon>
        <taxon>Viridiplantae</taxon>
        <taxon>Streptophyta</taxon>
        <taxon>Embryophyta</taxon>
        <taxon>Tracheophyta</taxon>
        <taxon>Spermatophyta</taxon>
        <taxon>Magnoliopsida</taxon>
        <taxon>eudicotyledons</taxon>
        <taxon>Gunneridae</taxon>
        <taxon>Pentapetalae</taxon>
        <taxon>rosids</taxon>
        <taxon>fabids</taxon>
        <taxon>Rosales</taxon>
        <taxon>Cannabaceae</taxon>
        <taxon>Cannabis</taxon>
    </lineage>
</organism>
<dbReference type="Pfam" id="PF10215">
    <property type="entry name" value="Ost4"/>
    <property type="match status" value="1"/>
</dbReference>
<evidence type="ECO:0000256" key="11">
    <source>
        <dbReference type="SAM" id="Phobius"/>
    </source>
</evidence>
<dbReference type="Gramene" id="evm.model.02.578">
    <property type="protein sequence ID" value="cds.evm.model.02.578"/>
    <property type="gene ID" value="evm.TU.02.578"/>
</dbReference>
<dbReference type="AlphaFoldDB" id="A0A803P1P1"/>
<evidence type="ECO:0000256" key="10">
    <source>
        <dbReference type="SAM" id="MobiDB-lite"/>
    </source>
</evidence>
<dbReference type="EMBL" id="UZAU01000120">
    <property type="status" value="NOT_ANNOTATED_CDS"/>
    <property type="molecule type" value="Genomic_DNA"/>
</dbReference>
<dbReference type="InterPro" id="IPR036330">
    <property type="entry name" value="Ost4p_sf"/>
</dbReference>
<dbReference type="PANTHER" id="PTHR28677:SF4">
    <property type="entry name" value="DOLICHYL-DIPHOSPHOOLIGOSACCHARIDE--PROTEIN GLYCOSYLTRANSFERASE SUBUNIT 4B-RELATED"/>
    <property type="match status" value="1"/>
</dbReference>
<sequence length="188" mass="21648">MFDDQDLGFVANFLGIFIFVLVIAYHYVMADPKYEDRRPENPKARKKTLGIETRQIRGLWICQPAYRTSWMCYTWPGPLSAPSPALFPPTEQTLTVRGAVGVSKHEDGGRTGEEESGETKDEYEPVESTELLYGECGVKGSLVIVVMVVALLWRRRRRRLTVTRCLELRRSHGSERRNRRRGEERLES</sequence>
<keyword evidence="13" id="KW-1185">Reference proteome</keyword>
<evidence type="ECO:0000256" key="7">
    <source>
        <dbReference type="ARBA" id="ARBA00022968"/>
    </source>
</evidence>
<keyword evidence="7" id="KW-0735">Signal-anchor</keyword>
<dbReference type="Proteomes" id="UP000596661">
    <property type="component" value="Chromosome 2"/>
</dbReference>
<evidence type="ECO:0000256" key="8">
    <source>
        <dbReference type="ARBA" id="ARBA00022989"/>
    </source>
</evidence>
<evidence type="ECO:0000313" key="13">
    <source>
        <dbReference type="Proteomes" id="UP000596661"/>
    </source>
</evidence>
<keyword evidence="8 11" id="KW-1133">Transmembrane helix</keyword>
<dbReference type="InterPro" id="IPR044165">
    <property type="entry name" value="OST4_plant"/>
</dbReference>
<feature type="compositionally biased region" description="Basic and acidic residues" evidence="10">
    <location>
        <begin position="103"/>
        <end position="123"/>
    </location>
</feature>
<dbReference type="PANTHER" id="PTHR28677">
    <property type="entry name" value="DOLICHYL-DIPHOSPHOOLIGOSACCHARIDE--PROTEIN GLYCOSYLTRANSFERASE SUBUNIT 4A-RELATED"/>
    <property type="match status" value="1"/>
</dbReference>
<keyword evidence="9 11" id="KW-0472">Membrane</keyword>
<evidence type="ECO:0000256" key="3">
    <source>
        <dbReference type="ARBA" id="ARBA00007685"/>
    </source>
</evidence>
<feature type="transmembrane region" description="Helical" evidence="11">
    <location>
        <begin position="7"/>
        <end position="28"/>
    </location>
</feature>
<feature type="region of interest" description="Disordered" evidence="10">
    <location>
        <begin position="102"/>
        <end position="125"/>
    </location>
</feature>
<feature type="transmembrane region" description="Helical" evidence="11">
    <location>
        <begin position="131"/>
        <end position="153"/>
    </location>
</feature>
<reference evidence="12" key="2">
    <citation type="submission" date="2021-03" db="UniProtKB">
        <authorList>
            <consortium name="EnsemblPlants"/>
        </authorList>
    </citation>
    <scope>IDENTIFICATION</scope>
</reference>
<evidence type="ECO:0000256" key="4">
    <source>
        <dbReference type="ARBA" id="ARBA00011157"/>
    </source>
</evidence>